<name>A0AAD9HKR3_9PEZI</name>
<reference evidence="2" key="1">
    <citation type="submission" date="2021-06" db="EMBL/GenBank/DDBJ databases">
        <title>Comparative genomics, transcriptomics and evolutionary studies reveal genomic signatures of adaptation to plant cell wall in hemibiotrophic fungi.</title>
        <authorList>
            <consortium name="DOE Joint Genome Institute"/>
            <person name="Baroncelli R."/>
            <person name="Diaz J.F."/>
            <person name="Benocci T."/>
            <person name="Peng M."/>
            <person name="Battaglia E."/>
            <person name="Haridas S."/>
            <person name="Andreopoulos W."/>
            <person name="Labutti K."/>
            <person name="Pangilinan J."/>
            <person name="Floch G.L."/>
            <person name="Makela M.R."/>
            <person name="Henrissat B."/>
            <person name="Grigoriev I.V."/>
            <person name="Crouch J.A."/>
            <person name="De Vries R.P."/>
            <person name="Sukno S.A."/>
            <person name="Thon M.R."/>
        </authorList>
    </citation>
    <scope>NUCLEOTIDE SEQUENCE</scope>
    <source>
        <strain evidence="2">MAFF235873</strain>
    </source>
</reference>
<feature type="chain" id="PRO_5041993335" description="Secreted protein" evidence="1">
    <location>
        <begin position="29"/>
        <end position="135"/>
    </location>
</feature>
<accession>A0AAD9HKR3</accession>
<gene>
    <name evidence="2" type="ORF">LX32DRAFT_335708</name>
</gene>
<comment type="caution">
    <text evidence="2">The sequence shown here is derived from an EMBL/GenBank/DDBJ whole genome shotgun (WGS) entry which is preliminary data.</text>
</comment>
<sequence>MDLPPFFFFFPPFFLFLFSSFVYDPSCSFHHLIVSPANWPILGWLVFALTRPKNPRCVGAWQPLKCCIGVIRTSSNRPNFLLGPLVTRPSPSPRASPISKLERLLSSPSTLPIITIYLSWQRETRKTEEARQTWN</sequence>
<dbReference type="AlphaFoldDB" id="A0AAD9HKR3"/>
<evidence type="ECO:0000313" key="2">
    <source>
        <dbReference type="EMBL" id="KAK2030092.1"/>
    </source>
</evidence>
<keyword evidence="3" id="KW-1185">Reference proteome</keyword>
<evidence type="ECO:0000256" key="1">
    <source>
        <dbReference type="SAM" id="SignalP"/>
    </source>
</evidence>
<proteinExistence type="predicted"/>
<keyword evidence="1" id="KW-0732">Signal</keyword>
<dbReference type="Proteomes" id="UP001232148">
    <property type="component" value="Unassembled WGS sequence"/>
</dbReference>
<organism evidence="2 3">
    <name type="scientific">Colletotrichum zoysiae</name>
    <dbReference type="NCBI Taxonomy" id="1216348"/>
    <lineage>
        <taxon>Eukaryota</taxon>
        <taxon>Fungi</taxon>
        <taxon>Dikarya</taxon>
        <taxon>Ascomycota</taxon>
        <taxon>Pezizomycotina</taxon>
        <taxon>Sordariomycetes</taxon>
        <taxon>Hypocreomycetidae</taxon>
        <taxon>Glomerellales</taxon>
        <taxon>Glomerellaceae</taxon>
        <taxon>Colletotrichum</taxon>
        <taxon>Colletotrichum graminicola species complex</taxon>
    </lineage>
</organism>
<evidence type="ECO:0008006" key="4">
    <source>
        <dbReference type="Google" id="ProtNLM"/>
    </source>
</evidence>
<protein>
    <recommendedName>
        <fullName evidence="4">Secreted protein</fullName>
    </recommendedName>
</protein>
<feature type="signal peptide" evidence="1">
    <location>
        <begin position="1"/>
        <end position="28"/>
    </location>
</feature>
<evidence type="ECO:0000313" key="3">
    <source>
        <dbReference type="Proteomes" id="UP001232148"/>
    </source>
</evidence>
<dbReference type="EMBL" id="MU842855">
    <property type="protein sequence ID" value="KAK2030092.1"/>
    <property type="molecule type" value="Genomic_DNA"/>
</dbReference>